<dbReference type="GO" id="GO:0003924">
    <property type="term" value="F:GTPase activity"/>
    <property type="evidence" value="ECO:0007669"/>
    <property type="project" value="UniProtKB-UniRule"/>
</dbReference>
<keyword evidence="4 10" id="KW-0699">rRNA-binding</keyword>
<evidence type="ECO:0000256" key="1">
    <source>
        <dbReference type="ARBA" id="ARBA00022490"/>
    </source>
</evidence>
<dbReference type="EMBL" id="JAIXNE010000001">
    <property type="protein sequence ID" value="MCA6073779.1"/>
    <property type="molecule type" value="Genomic_DNA"/>
</dbReference>
<dbReference type="EC" id="3.6.1.-" evidence="10"/>
<dbReference type="SUPFAM" id="SSF52540">
    <property type="entry name" value="P-loop containing nucleoside triphosphate hydrolases"/>
    <property type="match status" value="1"/>
</dbReference>
<dbReference type="InterPro" id="IPR030378">
    <property type="entry name" value="G_CP_dom"/>
</dbReference>
<dbReference type="InterPro" id="IPR012340">
    <property type="entry name" value="NA-bd_OB-fold"/>
</dbReference>
<keyword evidence="9 10" id="KW-0342">GTP-binding</keyword>
<organism evidence="13 14">
    <name type="scientific">Fulvivirga sedimenti</name>
    <dbReference type="NCBI Taxonomy" id="2879465"/>
    <lineage>
        <taxon>Bacteria</taxon>
        <taxon>Pseudomonadati</taxon>
        <taxon>Bacteroidota</taxon>
        <taxon>Cytophagia</taxon>
        <taxon>Cytophagales</taxon>
        <taxon>Fulvivirgaceae</taxon>
        <taxon>Fulvivirga</taxon>
    </lineage>
</organism>
<feature type="domain" description="CP-type G" evidence="12">
    <location>
        <begin position="101"/>
        <end position="260"/>
    </location>
</feature>
<reference evidence="13" key="1">
    <citation type="submission" date="2021-09" db="EMBL/GenBank/DDBJ databases">
        <title>Fulvivirga sp. isolated from coastal sediment.</title>
        <authorList>
            <person name="Yu H."/>
        </authorList>
    </citation>
    <scope>NUCLEOTIDE SEQUENCE</scope>
    <source>
        <strain evidence="13">1062</strain>
    </source>
</reference>
<feature type="binding site" evidence="10">
    <location>
        <begin position="202"/>
        <end position="210"/>
    </location>
    <ligand>
        <name>GTP</name>
        <dbReference type="ChEBI" id="CHEBI:37565"/>
    </ligand>
</feature>
<evidence type="ECO:0000259" key="11">
    <source>
        <dbReference type="PROSITE" id="PS50936"/>
    </source>
</evidence>
<feature type="binding site" evidence="10">
    <location>
        <position position="288"/>
    </location>
    <ligand>
        <name>Zn(2+)</name>
        <dbReference type="ChEBI" id="CHEBI:29105"/>
    </ligand>
</feature>
<comment type="cofactor">
    <cofactor evidence="10">
        <name>Zn(2+)</name>
        <dbReference type="ChEBI" id="CHEBI:29105"/>
    </cofactor>
    <text evidence="10">Binds 1 zinc ion per subunit.</text>
</comment>
<comment type="subunit">
    <text evidence="10">Monomer. Associates with 30S ribosomal subunit, binds 16S rRNA.</text>
</comment>
<dbReference type="InterPro" id="IPR010914">
    <property type="entry name" value="RsgA_GTPase_dom"/>
</dbReference>
<comment type="similarity">
    <text evidence="10">Belongs to the TRAFAC class YlqF/YawG GTPase family. RsgA subfamily.</text>
</comment>
<dbReference type="Gene3D" id="2.40.50.140">
    <property type="entry name" value="Nucleic acid-binding proteins"/>
    <property type="match status" value="1"/>
</dbReference>
<dbReference type="NCBIfam" id="TIGR00157">
    <property type="entry name" value="ribosome small subunit-dependent GTPase A"/>
    <property type="match status" value="1"/>
</dbReference>
<dbReference type="RefSeq" id="WP_225696890.1">
    <property type="nucleotide sequence ID" value="NZ_JAIXNE010000001.1"/>
</dbReference>
<keyword evidence="8 10" id="KW-0694">RNA-binding</keyword>
<evidence type="ECO:0000256" key="4">
    <source>
        <dbReference type="ARBA" id="ARBA00022730"/>
    </source>
</evidence>
<evidence type="ECO:0000256" key="9">
    <source>
        <dbReference type="ARBA" id="ARBA00023134"/>
    </source>
</evidence>
<evidence type="ECO:0000256" key="6">
    <source>
        <dbReference type="ARBA" id="ARBA00022801"/>
    </source>
</evidence>
<dbReference type="InterPro" id="IPR027417">
    <property type="entry name" value="P-loop_NTPase"/>
</dbReference>
<dbReference type="GO" id="GO:0042274">
    <property type="term" value="P:ribosomal small subunit biogenesis"/>
    <property type="evidence" value="ECO:0007669"/>
    <property type="project" value="UniProtKB-UniRule"/>
</dbReference>
<evidence type="ECO:0000256" key="8">
    <source>
        <dbReference type="ARBA" id="ARBA00022884"/>
    </source>
</evidence>
<evidence type="ECO:0000256" key="2">
    <source>
        <dbReference type="ARBA" id="ARBA00022517"/>
    </source>
</evidence>
<dbReference type="SUPFAM" id="SSF50249">
    <property type="entry name" value="Nucleic acid-binding proteins"/>
    <property type="match status" value="1"/>
</dbReference>
<sequence length="355" mass="39903">MTLEELGYRPDLENYRKSHNLEPFMIGRVASEHRERYHVQSEQGMLECELLGNLRFSAESRSDLPAVGDWVAMSPYDEGKALIHAVLPRYSILERQAVGKFGEKQIIATNIDVGIIVLSVNRDFNINRVERYLTLCHASGIEPMIILTKTDLITQPEVQQLLDRIRTRIPEVPLLAVSNLSGQGIDDLKKHILKGKTYCLLGSSGVGKSSLINSLSGEVRMEIGEISEMIDRGKHVTTHRELIPMVNGGILIDNPGMREVGITDGQSGLESTFGTIYALAGQCKFTDCTHTSEVGCAVLEAVRNGELDEQALENFHKMERENARFTTSIREKHKKDKIMGKMFKEVKAHRKRKKF</sequence>
<keyword evidence="3 10" id="KW-0479">Metal-binding</keyword>
<dbReference type="PANTHER" id="PTHR32120:SF10">
    <property type="entry name" value="SMALL RIBOSOMAL SUBUNIT BIOGENESIS GTPASE RSGA"/>
    <property type="match status" value="1"/>
</dbReference>
<name>A0A9X1HKB2_9BACT</name>
<evidence type="ECO:0000259" key="12">
    <source>
        <dbReference type="PROSITE" id="PS51721"/>
    </source>
</evidence>
<dbReference type="GO" id="GO:0005525">
    <property type="term" value="F:GTP binding"/>
    <property type="evidence" value="ECO:0007669"/>
    <property type="project" value="UniProtKB-UniRule"/>
</dbReference>
<keyword evidence="1 10" id="KW-0963">Cytoplasm</keyword>
<dbReference type="CDD" id="cd01854">
    <property type="entry name" value="YjeQ_EngC"/>
    <property type="match status" value="1"/>
</dbReference>
<keyword evidence="14" id="KW-1185">Reference proteome</keyword>
<feature type="binding site" evidence="10">
    <location>
        <position position="296"/>
    </location>
    <ligand>
        <name>Zn(2+)</name>
        <dbReference type="ChEBI" id="CHEBI:29105"/>
    </ligand>
</feature>
<dbReference type="Pfam" id="PF03193">
    <property type="entry name" value="RsgA_GTPase"/>
    <property type="match status" value="1"/>
</dbReference>
<dbReference type="PROSITE" id="PS51721">
    <property type="entry name" value="G_CP"/>
    <property type="match status" value="1"/>
</dbReference>
<proteinExistence type="inferred from homology"/>
<dbReference type="InterPro" id="IPR004881">
    <property type="entry name" value="Ribosome_biogen_GTPase_RsgA"/>
</dbReference>
<evidence type="ECO:0000256" key="5">
    <source>
        <dbReference type="ARBA" id="ARBA00022741"/>
    </source>
</evidence>
<dbReference type="GO" id="GO:0046872">
    <property type="term" value="F:metal ion binding"/>
    <property type="evidence" value="ECO:0007669"/>
    <property type="project" value="UniProtKB-KW"/>
</dbReference>
<comment type="caution">
    <text evidence="13">The sequence shown here is derived from an EMBL/GenBank/DDBJ whole genome shotgun (WGS) entry which is preliminary data.</text>
</comment>
<dbReference type="PROSITE" id="PS50936">
    <property type="entry name" value="ENGC_GTPASE"/>
    <property type="match status" value="1"/>
</dbReference>
<gene>
    <name evidence="10 13" type="primary">rsgA</name>
    <name evidence="13" type="ORF">LDX50_02815</name>
</gene>
<feature type="domain" description="EngC GTPase" evidence="11">
    <location>
        <begin position="109"/>
        <end position="258"/>
    </location>
</feature>
<dbReference type="GO" id="GO:0019843">
    <property type="term" value="F:rRNA binding"/>
    <property type="evidence" value="ECO:0007669"/>
    <property type="project" value="UniProtKB-KW"/>
</dbReference>
<protein>
    <recommendedName>
        <fullName evidence="10">Small ribosomal subunit biogenesis GTPase RsgA</fullName>
        <ecNumber evidence="10">3.6.1.-</ecNumber>
    </recommendedName>
</protein>
<dbReference type="AlphaFoldDB" id="A0A9X1HKB2"/>
<feature type="binding site" evidence="10">
    <location>
        <begin position="148"/>
        <end position="151"/>
    </location>
    <ligand>
        <name>GTP</name>
        <dbReference type="ChEBI" id="CHEBI:37565"/>
    </ligand>
</feature>
<keyword evidence="5 10" id="KW-0547">Nucleotide-binding</keyword>
<dbReference type="Gene3D" id="1.10.40.50">
    <property type="entry name" value="Probable gtpase engc, domain 3"/>
    <property type="match status" value="1"/>
</dbReference>
<evidence type="ECO:0000256" key="10">
    <source>
        <dbReference type="HAMAP-Rule" id="MF_01820"/>
    </source>
</evidence>
<evidence type="ECO:0000256" key="7">
    <source>
        <dbReference type="ARBA" id="ARBA00022833"/>
    </source>
</evidence>
<keyword evidence="7 10" id="KW-0862">Zinc</keyword>
<dbReference type="PANTHER" id="PTHR32120">
    <property type="entry name" value="SMALL RIBOSOMAL SUBUNIT BIOGENESIS GTPASE RSGA"/>
    <property type="match status" value="1"/>
</dbReference>
<dbReference type="Gene3D" id="3.40.50.300">
    <property type="entry name" value="P-loop containing nucleotide triphosphate hydrolases"/>
    <property type="match status" value="1"/>
</dbReference>
<dbReference type="GO" id="GO:0005737">
    <property type="term" value="C:cytoplasm"/>
    <property type="evidence" value="ECO:0007669"/>
    <property type="project" value="UniProtKB-SubCell"/>
</dbReference>
<dbReference type="HAMAP" id="MF_01820">
    <property type="entry name" value="GTPase_RsgA"/>
    <property type="match status" value="1"/>
</dbReference>
<feature type="binding site" evidence="10">
    <location>
        <position position="290"/>
    </location>
    <ligand>
        <name>Zn(2+)</name>
        <dbReference type="ChEBI" id="CHEBI:29105"/>
    </ligand>
</feature>
<accession>A0A9X1HKB2</accession>
<evidence type="ECO:0000256" key="3">
    <source>
        <dbReference type="ARBA" id="ARBA00022723"/>
    </source>
</evidence>
<dbReference type="Proteomes" id="UP001139409">
    <property type="component" value="Unassembled WGS sequence"/>
</dbReference>
<feature type="binding site" evidence="10">
    <location>
        <position position="283"/>
    </location>
    <ligand>
        <name>Zn(2+)</name>
        <dbReference type="ChEBI" id="CHEBI:29105"/>
    </ligand>
</feature>
<evidence type="ECO:0000313" key="14">
    <source>
        <dbReference type="Proteomes" id="UP001139409"/>
    </source>
</evidence>
<keyword evidence="6 10" id="KW-0378">Hydrolase</keyword>
<comment type="function">
    <text evidence="10">One of several proteins that assist in the late maturation steps of the functional core of the 30S ribosomal subunit. Helps release RbfA from mature subunits. May play a role in the assembly of ribosomal proteins into the subunit. Circularly permuted GTPase that catalyzes slow GTP hydrolysis, GTPase activity is stimulated by the 30S ribosomal subunit.</text>
</comment>
<evidence type="ECO:0000313" key="13">
    <source>
        <dbReference type="EMBL" id="MCA6073779.1"/>
    </source>
</evidence>
<keyword evidence="2 10" id="KW-0690">Ribosome biogenesis</keyword>
<comment type="subcellular location">
    <subcellularLocation>
        <location evidence="10">Cytoplasm</location>
    </subcellularLocation>
</comment>